<evidence type="ECO:0000256" key="2">
    <source>
        <dbReference type="SAM" id="MobiDB-lite"/>
    </source>
</evidence>
<evidence type="ECO:0000313" key="5">
    <source>
        <dbReference type="Proteomes" id="UP000631114"/>
    </source>
</evidence>
<evidence type="ECO:0000256" key="3">
    <source>
        <dbReference type="SAM" id="Phobius"/>
    </source>
</evidence>
<feature type="repeat" description="TPR" evidence="1">
    <location>
        <begin position="181"/>
        <end position="214"/>
    </location>
</feature>
<organism evidence="4 5">
    <name type="scientific">Coptis chinensis</name>
    <dbReference type="NCBI Taxonomy" id="261450"/>
    <lineage>
        <taxon>Eukaryota</taxon>
        <taxon>Viridiplantae</taxon>
        <taxon>Streptophyta</taxon>
        <taxon>Embryophyta</taxon>
        <taxon>Tracheophyta</taxon>
        <taxon>Spermatophyta</taxon>
        <taxon>Magnoliopsida</taxon>
        <taxon>Ranunculales</taxon>
        <taxon>Ranunculaceae</taxon>
        <taxon>Coptidoideae</taxon>
        <taxon>Coptis</taxon>
    </lineage>
</organism>
<name>A0A835LHX9_9MAGN</name>
<accession>A0A835LHX9</accession>
<reference evidence="4 5" key="1">
    <citation type="submission" date="2020-10" db="EMBL/GenBank/DDBJ databases">
        <title>The Coptis chinensis genome and diversification of protoberbering-type alkaloids.</title>
        <authorList>
            <person name="Wang B."/>
            <person name="Shu S."/>
            <person name="Song C."/>
            <person name="Liu Y."/>
        </authorList>
    </citation>
    <scope>NUCLEOTIDE SEQUENCE [LARGE SCALE GENOMIC DNA]</scope>
    <source>
        <strain evidence="4">HL-2020</strain>
        <tissue evidence="4">Leaf</tissue>
    </source>
</reference>
<evidence type="ECO:0000256" key="1">
    <source>
        <dbReference type="PROSITE-ProRule" id="PRU00339"/>
    </source>
</evidence>
<keyword evidence="3" id="KW-1133">Transmembrane helix</keyword>
<dbReference type="PANTHER" id="PTHR48433:SF1">
    <property type="entry name" value="OUTER ENVELOPE PROTEIN 61-LIKE"/>
    <property type="match status" value="1"/>
</dbReference>
<sequence>MFNGMMMDPELMRIAQEQMSKIPPSELAKMQEQMMSNPELLRMASERMKNMRPEDFKTAAEQMKHARVEDMAEMSKKIASASPEEIASMTAQADAQISYVLSAAQNLKKQGNDLHNQGKFHDAAQKYICAKNNLQDIPVSKGRAVQLACSLNLMSCYLKTRQYEECIKEGVEVLEYDTKNLKALYRRGQAYKELRLLEDAVSDLSKAHSVSPDDDTIVEMLRDAEDKLSKEGGGRRASKGVVIEEITEEVQTLLPESRKSSSSAEYSVTETQEKSESSSSQAGSNLGGPTTDAGCLQDLEMSPESVRSFQTLISNADPDTLAALSGGSTQGLSPDMIRTATNMMKNMPPEELQQMFKMASSFQGKNPLFPAGTAQANGHNLRPGSLPEGVSPDMMKTASDMMSKMSPEELQKMFEIASNMKGNESSFGPRTNNGSIISETVGIPAVNRKPDVGESSSSRGFSNSRSDPSPPSNLPTSMGDIQEQMRDQMNHPAMRQMFASMLKNMSPEMMANMSEQFGMNMSKEEVAKAQEAISSLSPEALDKMMRWVDRAQRGVEVAKKTRNWLFGRAGLIFAICMLILAIILHRLGYVGS</sequence>
<dbReference type="PROSITE" id="PS50005">
    <property type="entry name" value="TPR"/>
    <property type="match status" value="1"/>
</dbReference>
<dbReference type="InterPro" id="IPR011990">
    <property type="entry name" value="TPR-like_helical_dom_sf"/>
</dbReference>
<feature type="region of interest" description="Disordered" evidence="2">
    <location>
        <begin position="252"/>
        <end position="296"/>
    </location>
</feature>
<gene>
    <name evidence="4" type="ORF">IFM89_000353</name>
</gene>
<dbReference type="SMART" id="SM00028">
    <property type="entry name" value="TPR"/>
    <property type="match status" value="2"/>
</dbReference>
<evidence type="ECO:0008006" key="6">
    <source>
        <dbReference type="Google" id="ProtNLM"/>
    </source>
</evidence>
<dbReference type="InterPro" id="IPR053319">
    <property type="entry name" value="OEP61"/>
</dbReference>
<protein>
    <recommendedName>
        <fullName evidence="6">Outer envelope protein 61</fullName>
    </recommendedName>
</protein>
<dbReference type="Proteomes" id="UP000631114">
    <property type="component" value="Unassembled WGS sequence"/>
</dbReference>
<dbReference type="InterPro" id="IPR019734">
    <property type="entry name" value="TPR_rpt"/>
</dbReference>
<keyword evidence="1" id="KW-0802">TPR repeat</keyword>
<dbReference type="PANTHER" id="PTHR48433">
    <property type="entry name" value="OUTER ENVELOPE PROTEIN 61-LIKE"/>
    <property type="match status" value="1"/>
</dbReference>
<comment type="caution">
    <text evidence="4">The sequence shown here is derived from an EMBL/GenBank/DDBJ whole genome shotgun (WGS) entry which is preliminary data.</text>
</comment>
<feature type="compositionally biased region" description="Low complexity" evidence="2">
    <location>
        <begin position="455"/>
        <end position="467"/>
    </location>
</feature>
<feature type="compositionally biased region" description="Polar residues" evidence="2">
    <location>
        <begin position="421"/>
        <end position="438"/>
    </location>
</feature>
<proteinExistence type="predicted"/>
<keyword evidence="3" id="KW-0812">Transmembrane</keyword>
<dbReference type="AlphaFoldDB" id="A0A835LHX9"/>
<feature type="compositionally biased region" description="Low complexity" evidence="2">
    <location>
        <begin position="260"/>
        <end position="270"/>
    </location>
</feature>
<dbReference type="EMBL" id="JADFTS010000007">
    <property type="protein sequence ID" value="KAF9595435.1"/>
    <property type="molecule type" value="Genomic_DNA"/>
</dbReference>
<keyword evidence="5" id="KW-1185">Reference proteome</keyword>
<dbReference type="SUPFAM" id="SSF48452">
    <property type="entry name" value="TPR-like"/>
    <property type="match status" value="1"/>
</dbReference>
<feature type="transmembrane region" description="Helical" evidence="3">
    <location>
        <begin position="569"/>
        <end position="589"/>
    </location>
</feature>
<evidence type="ECO:0000313" key="4">
    <source>
        <dbReference type="EMBL" id="KAF9595435.1"/>
    </source>
</evidence>
<dbReference type="OrthoDB" id="245563at2759"/>
<dbReference type="Gene3D" id="1.25.40.10">
    <property type="entry name" value="Tetratricopeptide repeat domain"/>
    <property type="match status" value="1"/>
</dbReference>
<keyword evidence="3" id="KW-0472">Membrane</keyword>
<feature type="region of interest" description="Disordered" evidence="2">
    <location>
        <begin position="421"/>
        <end position="479"/>
    </location>
</feature>